<dbReference type="EMBL" id="BFAG01000002">
    <property type="protein sequence ID" value="GBF04558.1"/>
    <property type="molecule type" value="Genomic_DNA"/>
</dbReference>
<dbReference type="AlphaFoldDB" id="A0A2I9DEY1"/>
<gene>
    <name evidence="1" type="ORF">DAERI_020155</name>
</gene>
<dbReference type="RefSeq" id="WP_103128063.1">
    <property type="nucleotide sequence ID" value="NZ_BFAG01000002.1"/>
</dbReference>
<dbReference type="OrthoDB" id="9822803at2"/>
<protein>
    <submittedName>
        <fullName evidence="1">Uncharacterized protein</fullName>
    </submittedName>
</protein>
<evidence type="ECO:0000313" key="2">
    <source>
        <dbReference type="Proteomes" id="UP000236569"/>
    </source>
</evidence>
<reference evidence="2" key="1">
    <citation type="submission" date="2018-01" db="EMBL/GenBank/DDBJ databases">
        <title>Draft Genome Sequence of the Radioresistant Bacterium Deinococcus aerius TR0125, Isolated from the Higher Atmosphere above Japan.</title>
        <authorList>
            <person name="Satoh K."/>
            <person name="Arai H."/>
            <person name="Sanzen T."/>
            <person name="Kawaguchi Y."/>
            <person name="Hayashi H."/>
            <person name="Yokobori S."/>
            <person name="Yamagishi A."/>
            <person name="Oono Y."/>
            <person name="Narumi I."/>
        </authorList>
    </citation>
    <scope>NUCLEOTIDE SEQUENCE [LARGE SCALE GENOMIC DNA]</scope>
    <source>
        <strain evidence="2">TR0125</strain>
    </source>
</reference>
<proteinExistence type="predicted"/>
<comment type="caution">
    <text evidence="1">The sequence shown here is derived from an EMBL/GenBank/DDBJ whole genome shotgun (WGS) entry which is preliminary data.</text>
</comment>
<keyword evidence="2" id="KW-1185">Reference proteome</keyword>
<accession>A0A2I9DEY1</accession>
<sequence>MDDRALRHQALNLHTAFSHLNLELVPSVAQCEQLMAAALGAAHGLHDLPHLIATRAGNWAWDLGRAAHRVEVRLQTLKRPDGARGFDVSRPQLTSALASAWTLTHNQIRDVLADMVPSGQRAAFRNALGQVTGAITVRLHPDYLKIQRYQGKDVFYEDLTPITHDHIEGIKRRISKLEVNSPDTTGVAGTLSRIQYQGYGIHTSVFLDDPVRLDPKAQHGSWSTLMIVGEEDDPRHSYTRALIRAHIQQGLRVALHGFERWIAGSTPGVPAISPYLLRYDDEGFDMEPGTLQRLLRDRPDVLYWIQPSTQGHDLPQVEALVRAGIRVVLDTREWEPGAYLGYAGWAADVTIQR</sequence>
<evidence type="ECO:0000313" key="1">
    <source>
        <dbReference type="EMBL" id="GBF04558.1"/>
    </source>
</evidence>
<organism evidence="1 2">
    <name type="scientific">Deinococcus aerius</name>
    <dbReference type="NCBI Taxonomy" id="200253"/>
    <lineage>
        <taxon>Bacteria</taxon>
        <taxon>Thermotogati</taxon>
        <taxon>Deinococcota</taxon>
        <taxon>Deinococci</taxon>
        <taxon>Deinococcales</taxon>
        <taxon>Deinococcaceae</taxon>
        <taxon>Deinococcus</taxon>
    </lineage>
</organism>
<name>A0A2I9DEY1_9DEIO</name>
<dbReference type="Proteomes" id="UP000236569">
    <property type="component" value="Unassembled WGS sequence"/>
</dbReference>